<comment type="similarity">
    <text evidence="1">Belongs to the transglycosylase Slt family.</text>
</comment>
<gene>
    <name evidence="5" type="ORF">AUP43_02215</name>
</gene>
<keyword evidence="3" id="KW-0732">Signal</keyword>
<dbReference type="STRING" id="580166.AUP43_02215"/>
<evidence type="ECO:0000256" key="1">
    <source>
        <dbReference type="ARBA" id="ARBA00007734"/>
    </source>
</evidence>
<evidence type="ECO:0000256" key="2">
    <source>
        <dbReference type="ARBA" id="ARBA00009387"/>
    </source>
</evidence>
<proteinExistence type="inferred from homology"/>
<dbReference type="PANTHER" id="PTHR37423">
    <property type="entry name" value="SOLUBLE LYTIC MUREIN TRANSGLYCOSYLASE-RELATED"/>
    <property type="match status" value="1"/>
</dbReference>
<dbReference type="CDD" id="cd00254">
    <property type="entry name" value="LT-like"/>
    <property type="match status" value="1"/>
</dbReference>
<evidence type="ECO:0000313" key="6">
    <source>
        <dbReference type="Proteomes" id="UP000076400"/>
    </source>
</evidence>
<evidence type="ECO:0000256" key="3">
    <source>
        <dbReference type="SAM" id="SignalP"/>
    </source>
</evidence>
<evidence type="ECO:0000259" key="4">
    <source>
        <dbReference type="Pfam" id="PF01464"/>
    </source>
</evidence>
<feature type="signal peptide" evidence="3">
    <location>
        <begin position="1"/>
        <end position="25"/>
    </location>
</feature>
<reference evidence="5 6" key="1">
    <citation type="submission" date="2015-12" db="EMBL/GenBank/DDBJ databases">
        <title>Genome sequence of Oceanibaculum pacificum MCCC 1A02656.</title>
        <authorList>
            <person name="Lu L."/>
            <person name="Lai Q."/>
            <person name="Shao Z."/>
            <person name="Qian P."/>
        </authorList>
    </citation>
    <scope>NUCLEOTIDE SEQUENCE [LARGE SCALE GENOMIC DNA]</scope>
    <source>
        <strain evidence="5 6">MCCC 1A02656</strain>
    </source>
</reference>
<dbReference type="Proteomes" id="UP000076400">
    <property type="component" value="Unassembled WGS sequence"/>
</dbReference>
<feature type="chain" id="PRO_5007602172" evidence="3">
    <location>
        <begin position="26"/>
        <end position="216"/>
    </location>
</feature>
<dbReference type="PANTHER" id="PTHR37423:SF2">
    <property type="entry name" value="MEMBRANE-BOUND LYTIC MUREIN TRANSGLYCOSYLASE C"/>
    <property type="match status" value="1"/>
</dbReference>
<dbReference type="EMBL" id="LPXN01000116">
    <property type="protein sequence ID" value="KZD07357.1"/>
    <property type="molecule type" value="Genomic_DNA"/>
</dbReference>
<name>A0A154W1M5_9PROT</name>
<feature type="domain" description="Transglycosylase SLT" evidence="4">
    <location>
        <begin position="41"/>
        <end position="144"/>
    </location>
</feature>
<dbReference type="OrthoDB" id="9801695at2"/>
<dbReference type="InterPro" id="IPR023346">
    <property type="entry name" value="Lysozyme-like_dom_sf"/>
</dbReference>
<protein>
    <submittedName>
        <fullName evidence="5">Lytic transglycosylase</fullName>
    </submittedName>
</protein>
<evidence type="ECO:0000313" key="5">
    <source>
        <dbReference type="EMBL" id="KZD07357.1"/>
    </source>
</evidence>
<dbReference type="Pfam" id="PF01464">
    <property type="entry name" value="SLT"/>
    <property type="match status" value="1"/>
</dbReference>
<dbReference type="RefSeq" id="WP_067556910.1">
    <property type="nucleotide sequence ID" value="NZ_LPXN01000116.1"/>
</dbReference>
<dbReference type="Gene3D" id="1.10.530.10">
    <property type="match status" value="1"/>
</dbReference>
<dbReference type="PROSITE" id="PS51257">
    <property type="entry name" value="PROKAR_LIPOPROTEIN"/>
    <property type="match status" value="1"/>
</dbReference>
<keyword evidence="6" id="KW-1185">Reference proteome</keyword>
<sequence length="216" mass="23674">MDRVTVLALGAVVLATFACSSSVVAEPVTVEQRLDRWEPFIAEAFARFAVPKTWIRAVIAAESVGRIMLDGRPITSSAGAMGLMQVMPGTYEEMRRRHGLGGDPHDPRDNILAGTAYLRALYECFGFPGLFAAYNAGPGRYQEHLTDGRPLPRETRAYLARLDPSRLATEAARAAEADRRLFFPLRATVTDGRESSSTMATDSLFVPLRTVPGEDR</sequence>
<organism evidence="5 6">
    <name type="scientific">Oceanibaculum pacificum</name>
    <dbReference type="NCBI Taxonomy" id="580166"/>
    <lineage>
        <taxon>Bacteria</taxon>
        <taxon>Pseudomonadati</taxon>
        <taxon>Pseudomonadota</taxon>
        <taxon>Alphaproteobacteria</taxon>
        <taxon>Rhodospirillales</taxon>
        <taxon>Oceanibaculaceae</taxon>
        <taxon>Oceanibaculum</taxon>
    </lineage>
</organism>
<dbReference type="AlphaFoldDB" id="A0A154W1M5"/>
<accession>A0A154W1M5</accession>
<comment type="caution">
    <text evidence="5">The sequence shown here is derived from an EMBL/GenBank/DDBJ whole genome shotgun (WGS) entry which is preliminary data.</text>
</comment>
<dbReference type="InterPro" id="IPR008258">
    <property type="entry name" value="Transglycosylase_SLT_dom_1"/>
</dbReference>
<dbReference type="SUPFAM" id="SSF53955">
    <property type="entry name" value="Lysozyme-like"/>
    <property type="match status" value="1"/>
</dbReference>
<comment type="similarity">
    <text evidence="2">Belongs to the virb1 family.</text>
</comment>